<dbReference type="NCBIfam" id="NF045726">
    <property type="entry name" value="XXplasma_LP"/>
    <property type="match status" value="1"/>
</dbReference>
<name>A0A2S5RD25_9MOLU</name>
<keyword evidence="1" id="KW-0732">Signal</keyword>
<dbReference type="Proteomes" id="UP000237865">
    <property type="component" value="Unassembled WGS sequence"/>
</dbReference>
<evidence type="ECO:0000313" key="2">
    <source>
        <dbReference type="EMBL" id="PPE05239.1"/>
    </source>
</evidence>
<dbReference type="EMBL" id="PHNE01000004">
    <property type="protein sequence ID" value="PPE05239.1"/>
    <property type="molecule type" value="Genomic_DNA"/>
</dbReference>
<comment type="caution">
    <text evidence="2">The sequence shown here is derived from an EMBL/GenBank/DDBJ whole genome shotgun (WGS) entry which is preliminary data.</text>
</comment>
<dbReference type="NCBIfam" id="NF038029">
    <property type="entry name" value="LP_plasma"/>
    <property type="match status" value="1"/>
</dbReference>
<gene>
    <name evidence="2" type="ORF">ELUCI_v1c07750</name>
</gene>
<protein>
    <recommendedName>
        <fullName evidence="4">Lipoprotein</fullName>
    </recommendedName>
</protein>
<feature type="chain" id="PRO_5015479480" description="Lipoprotein" evidence="1">
    <location>
        <begin position="24"/>
        <end position="105"/>
    </location>
</feature>
<evidence type="ECO:0000256" key="1">
    <source>
        <dbReference type="SAM" id="SignalP"/>
    </source>
</evidence>
<reference evidence="2 3" key="1">
    <citation type="submission" date="2017-11" db="EMBL/GenBank/DDBJ databases">
        <title>Genome sequence of Entomoplasma lucivorax PIPN-2 (ATCC 49196).</title>
        <authorList>
            <person name="Lo W.-S."/>
            <person name="Gasparich G.E."/>
            <person name="Kuo C.-H."/>
        </authorList>
    </citation>
    <scope>NUCLEOTIDE SEQUENCE [LARGE SCALE GENOMIC DNA]</scope>
    <source>
        <strain evidence="2 3">PIPN-2</strain>
    </source>
</reference>
<dbReference type="AlphaFoldDB" id="A0A2S5RD25"/>
<dbReference type="STRING" id="1399797.GCA_000518285_00406"/>
<organism evidence="2 3">
    <name type="scientific">Williamsoniiplasma lucivorax</name>
    <dbReference type="NCBI Taxonomy" id="209274"/>
    <lineage>
        <taxon>Bacteria</taxon>
        <taxon>Bacillati</taxon>
        <taxon>Mycoplasmatota</taxon>
        <taxon>Mollicutes</taxon>
        <taxon>Entomoplasmatales</taxon>
        <taxon>Williamsoniiplasma</taxon>
    </lineage>
</organism>
<proteinExistence type="predicted"/>
<feature type="signal peptide" evidence="1">
    <location>
        <begin position="1"/>
        <end position="23"/>
    </location>
</feature>
<sequence>MKKFLTILGGVGLMATTATSVVACNKNSALNDLKNEMKKAEQLLKEQPNKPQELRAALALAVAMGQVILETKNVSDEVIEKTITTIKLAMEVLKITPDESVTPQT</sequence>
<accession>A0A2S5RD25</accession>
<dbReference type="RefSeq" id="WP_035026103.1">
    <property type="nucleotide sequence ID" value="NZ_PHNE01000004.1"/>
</dbReference>
<dbReference type="InterPro" id="IPR054816">
    <property type="entry name" value="Lipoprotein_mollicutes-type_CS"/>
</dbReference>
<dbReference type="PROSITE" id="PS51257">
    <property type="entry name" value="PROKAR_LIPOPROTEIN"/>
    <property type="match status" value="1"/>
</dbReference>
<keyword evidence="3" id="KW-1185">Reference proteome</keyword>
<evidence type="ECO:0000313" key="3">
    <source>
        <dbReference type="Proteomes" id="UP000237865"/>
    </source>
</evidence>
<evidence type="ECO:0008006" key="4">
    <source>
        <dbReference type="Google" id="ProtNLM"/>
    </source>
</evidence>